<dbReference type="AlphaFoldDB" id="A0A3B1BXF5"/>
<accession>A0A3B1BXF5</accession>
<gene>
    <name evidence="1" type="ORF">MNBD_NITROSPINAE04-662</name>
</gene>
<name>A0A3B1BXF5_9ZZZZ</name>
<organism evidence="1">
    <name type="scientific">hydrothermal vent metagenome</name>
    <dbReference type="NCBI Taxonomy" id="652676"/>
    <lineage>
        <taxon>unclassified sequences</taxon>
        <taxon>metagenomes</taxon>
        <taxon>ecological metagenomes</taxon>
    </lineage>
</organism>
<dbReference type="EMBL" id="UOGA01000083">
    <property type="protein sequence ID" value="VAX16983.1"/>
    <property type="molecule type" value="Genomic_DNA"/>
</dbReference>
<evidence type="ECO:0000313" key="1">
    <source>
        <dbReference type="EMBL" id="VAX16983.1"/>
    </source>
</evidence>
<protein>
    <submittedName>
        <fullName evidence="1">Uncharacterized protein</fullName>
    </submittedName>
</protein>
<reference evidence="1" key="1">
    <citation type="submission" date="2018-06" db="EMBL/GenBank/DDBJ databases">
        <authorList>
            <person name="Zhirakovskaya E."/>
        </authorList>
    </citation>
    <scope>NUCLEOTIDE SEQUENCE</scope>
</reference>
<sequence>MSFIAKMNEEKPQIGGAGYNDKLLVIGYEKEFSEFLMD</sequence>
<proteinExistence type="predicted"/>
<feature type="non-terminal residue" evidence="1">
    <location>
        <position position="38"/>
    </location>
</feature>